<evidence type="ECO:0000256" key="1">
    <source>
        <dbReference type="SAM" id="Phobius"/>
    </source>
</evidence>
<name>A0A3N0CFA6_9ACTN</name>
<comment type="caution">
    <text evidence="2">The sequence shown here is derived from an EMBL/GenBank/DDBJ whole genome shotgun (WGS) entry which is preliminary data.</text>
</comment>
<feature type="transmembrane region" description="Helical" evidence="1">
    <location>
        <begin position="56"/>
        <end position="75"/>
    </location>
</feature>
<feature type="transmembrane region" description="Helical" evidence="1">
    <location>
        <begin position="95"/>
        <end position="116"/>
    </location>
</feature>
<keyword evidence="3" id="KW-1185">Reference proteome</keyword>
<proteinExistence type="predicted"/>
<protein>
    <recommendedName>
        <fullName evidence="4">Carotenoid biosynthesis protein</fullName>
    </recommendedName>
</protein>
<dbReference type="RefSeq" id="WP_123227436.1">
    <property type="nucleotide sequence ID" value="NZ_RJSE01000007.1"/>
</dbReference>
<dbReference type="Proteomes" id="UP000267128">
    <property type="component" value="Unassembled WGS sequence"/>
</dbReference>
<keyword evidence="1" id="KW-0812">Transmembrane</keyword>
<reference evidence="2 3" key="1">
    <citation type="submission" date="2018-11" db="EMBL/GenBank/DDBJ databases">
        <authorList>
            <person name="Li F."/>
        </authorList>
    </citation>
    <scope>NUCLEOTIDE SEQUENCE [LARGE SCALE GENOMIC DNA]</scope>
    <source>
        <strain evidence="2 3">Gsoil 097</strain>
    </source>
</reference>
<dbReference type="AlphaFoldDB" id="A0A3N0CFA6"/>
<evidence type="ECO:0000313" key="3">
    <source>
        <dbReference type="Proteomes" id="UP000267128"/>
    </source>
</evidence>
<dbReference type="EMBL" id="RJSE01000007">
    <property type="protein sequence ID" value="RNL62140.1"/>
    <property type="molecule type" value="Genomic_DNA"/>
</dbReference>
<gene>
    <name evidence="2" type="ORF">EFK50_10070</name>
</gene>
<evidence type="ECO:0008006" key="4">
    <source>
        <dbReference type="Google" id="ProtNLM"/>
    </source>
</evidence>
<organism evidence="2 3">
    <name type="scientific">Nocardioides marmoriginsengisoli</name>
    <dbReference type="NCBI Taxonomy" id="661483"/>
    <lineage>
        <taxon>Bacteria</taxon>
        <taxon>Bacillati</taxon>
        <taxon>Actinomycetota</taxon>
        <taxon>Actinomycetes</taxon>
        <taxon>Propionibacteriales</taxon>
        <taxon>Nocardioidaceae</taxon>
        <taxon>Nocardioides</taxon>
    </lineage>
</organism>
<feature type="transmembrane region" description="Helical" evidence="1">
    <location>
        <begin position="137"/>
        <end position="159"/>
    </location>
</feature>
<sequence>MLALITALGLDPDRLTGATREALSQLRDPSNLHWYVVTFLGIVMYVYANEVERKRFDIVAAGLAFFLMDVFNELVNSAWLHASGKAPLWAVTGDTAYLILVGWSIEIVFLFLISGVEFVKFLPADKERRLLGLPNRWVYIAWWSCFCVFVEVLLHRAGIFHWSWWYWNEPFLLPIVVLGYGTFFWIAATVFDMSSNRRRFTVVGAMLAVDVVLAIVLGSVGWL</sequence>
<keyword evidence="1" id="KW-1133">Transmembrane helix</keyword>
<keyword evidence="1" id="KW-0472">Membrane</keyword>
<evidence type="ECO:0000313" key="2">
    <source>
        <dbReference type="EMBL" id="RNL62140.1"/>
    </source>
</evidence>
<accession>A0A3N0CFA6</accession>
<dbReference type="OrthoDB" id="3774739at2"/>
<feature type="transmembrane region" description="Helical" evidence="1">
    <location>
        <begin position="32"/>
        <end position="49"/>
    </location>
</feature>
<feature type="transmembrane region" description="Helical" evidence="1">
    <location>
        <begin position="171"/>
        <end position="191"/>
    </location>
</feature>
<feature type="transmembrane region" description="Helical" evidence="1">
    <location>
        <begin position="203"/>
        <end position="222"/>
    </location>
</feature>